<dbReference type="InterPro" id="IPR052374">
    <property type="entry name" value="SERAC1"/>
</dbReference>
<dbReference type="Pfam" id="PF12697">
    <property type="entry name" value="Abhydrolase_6"/>
    <property type="match status" value="1"/>
</dbReference>
<organism evidence="11 12">
    <name type="scientific">Phialemonium atrogriseum</name>
    <dbReference type="NCBI Taxonomy" id="1093897"/>
    <lineage>
        <taxon>Eukaryota</taxon>
        <taxon>Fungi</taxon>
        <taxon>Dikarya</taxon>
        <taxon>Ascomycota</taxon>
        <taxon>Pezizomycotina</taxon>
        <taxon>Sordariomycetes</taxon>
        <taxon>Sordariomycetidae</taxon>
        <taxon>Cephalothecales</taxon>
        <taxon>Cephalothecaceae</taxon>
        <taxon>Phialemonium</taxon>
    </lineage>
</organism>
<evidence type="ECO:0000313" key="12">
    <source>
        <dbReference type="Proteomes" id="UP001244011"/>
    </source>
</evidence>
<keyword evidence="5" id="KW-0496">Mitochondrion</keyword>
<dbReference type="AlphaFoldDB" id="A0AAJ0BW59"/>
<sequence>MRFFSLASILLAGLLAASNHTTALAWAPAQESLDGDDTLGHGGFKLHLLINPEDAAVDIVAVHGLDGHWKRSWTAHNGVFWLRDLLPHELPRARVFSFGYDSRTRGGSNPLTLDISDFGKDLVTSLANERHLTNTEARPLIFIGHSLGGLVIKSALLHSDMARVGHLERQKSIKLSTYGVLFLGTPHQGGEGIPLAKIMTAVLSTMSYTNPNLLDQVSRHSEWLQDLQARYNPISRDFETIFFYETHKMAVPVIGQILVVPKFSAIIQGAVNAEDVSLSADHSTIVKYSGFADPNFERVAKRLQVLVNDAESRVRQNWVHWHAIKEIELQAQAKEPKELFLSSGPLEFRLGLLVDQLRNRHFVGRETTLLQLHRILQGARGSDLFRLAVLYGTGGIGKTQLALEYAYSSASRYSSIFWIDGSSKESAVYSIKRYLDLIKIHYDSSRTSEGNPTYQIIKEALDKTHADKPPKSKNSEGMGTTDPEVHRHLTEAFVYWLSCDDNKGWLIILDNVDDLESFDFRELLPKTQWGAVIVTSRRSDLAVGWDAIEVTNMDEDEAINLLMASAKLSLRRGMSDWEDAQRLVEVLGYFPLAIVQAGSFIAVQRPNNPVASYLELLQGYPATVLAHRNAKAAWDYRNDTVLTTWEISYDAVSKQMPRAAKILHLCAFLRRDEIVEDLFVFGLPSSSQSEGIQTQQAFNLLMSYSFVQRNSDASGFSLHPLVHMWARLRLNRRDREAVALEALQMLYRYYRTRSSGWGASIHAGELFSFYETESPCNPLDRVDLGATEPEFGQVLRGAFYWAKGMFDEAISSVYRKYFTDGVSPLRHWELFDELSHYIYIPLSFANDVRITGWIGCQAASSFGSKHPRALNVLGNYAFSLYEADEYKDSLAWYEWLLSTRTRILGASHPATAGAMLGIARATQDCDVAIPNAIEGFQRRLDMLGFDDFLTRNALSVVMEMHDPGVCGEKTGEPALSTWMMNFIQGQGGLTKLFDWVVSNLGWSDEGIKLAAAFLAANEVDDGVALIVHFLSSNTDRWSDAMVYARQLALDVVFEFTGPISHSGRVQDLISTLERLWDISRPQGRFIDILLNRLACVQVSIPLVIFMLHRKRGDTEMADHWLAKLPDLPPEWLASGSCGDYGYQSIGERLPHVYLKDVVYYALYRNHPMTVPVEAVAESVVRLIMNPMNFSGDALGHRLALSGWDSSLCPASLLGSLDALDAIGGADAQEVKCPRYAFGKLVVEAKQFLEQDRSESCFQDFRRTYMCRAN</sequence>
<feature type="domain" description="DUF7779" evidence="10">
    <location>
        <begin position="653"/>
        <end position="733"/>
    </location>
</feature>
<dbReference type="Proteomes" id="UP001244011">
    <property type="component" value="Unassembled WGS sequence"/>
</dbReference>
<accession>A0AAJ0BW59</accession>
<feature type="domain" description="Orc1-like AAA ATPase" evidence="9">
    <location>
        <begin position="362"/>
        <end position="516"/>
    </location>
</feature>
<keyword evidence="7" id="KW-0732">Signal</keyword>
<dbReference type="EMBL" id="MU839017">
    <property type="protein sequence ID" value="KAK1765092.1"/>
    <property type="molecule type" value="Genomic_DNA"/>
</dbReference>
<dbReference type="InterPro" id="IPR011990">
    <property type="entry name" value="TPR-like_helical_dom_sf"/>
</dbReference>
<dbReference type="Gene3D" id="3.40.50.1820">
    <property type="entry name" value="alpha/beta hydrolase"/>
    <property type="match status" value="1"/>
</dbReference>
<dbReference type="InterPro" id="IPR000073">
    <property type="entry name" value="AB_hydrolase_1"/>
</dbReference>
<dbReference type="SUPFAM" id="SSF53474">
    <property type="entry name" value="alpha/beta-Hydrolases"/>
    <property type="match status" value="1"/>
</dbReference>
<gene>
    <name evidence="11" type="ORF">QBC33DRAFT_545714</name>
</gene>
<evidence type="ECO:0000256" key="4">
    <source>
        <dbReference type="ARBA" id="ARBA00022824"/>
    </source>
</evidence>
<name>A0AAJ0BW59_9PEZI</name>
<evidence type="ECO:0000256" key="6">
    <source>
        <dbReference type="ARBA" id="ARBA00023136"/>
    </source>
</evidence>
<feature type="signal peptide" evidence="7">
    <location>
        <begin position="1"/>
        <end position="25"/>
    </location>
</feature>
<dbReference type="Gene3D" id="3.40.50.300">
    <property type="entry name" value="P-loop containing nucleotide triphosphate hydrolases"/>
    <property type="match status" value="1"/>
</dbReference>
<dbReference type="GeneID" id="85311774"/>
<evidence type="ECO:0000313" key="11">
    <source>
        <dbReference type="EMBL" id="KAK1765092.1"/>
    </source>
</evidence>
<evidence type="ECO:0000256" key="1">
    <source>
        <dbReference type="ARBA" id="ARBA00004173"/>
    </source>
</evidence>
<dbReference type="PANTHER" id="PTHR48182">
    <property type="entry name" value="PROTEIN SERAC1"/>
    <property type="match status" value="1"/>
</dbReference>
<dbReference type="RefSeq" id="XP_060281305.1">
    <property type="nucleotide sequence ID" value="XM_060428587.1"/>
</dbReference>
<dbReference type="InterPro" id="IPR056681">
    <property type="entry name" value="DUF7779"/>
</dbReference>
<evidence type="ECO:0000259" key="8">
    <source>
        <dbReference type="Pfam" id="PF12697"/>
    </source>
</evidence>
<evidence type="ECO:0000256" key="3">
    <source>
        <dbReference type="ARBA" id="ARBA00004370"/>
    </source>
</evidence>
<evidence type="ECO:0000259" key="9">
    <source>
        <dbReference type="Pfam" id="PF13191"/>
    </source>
</evidence>
<dbReference type="InterPro" id="IPR027417">
    <property type="entry name" value="P-loop_NTPase"/>
</dbReference>
<dbReference type="Pfam" id="PF13191">
    <property type="entry name" value="AAA_16"/>
    <property type="match status" value="1"/>
</dbReference>
<keyword evidence="4" id="KW-0256">Endoplasmic reticulum</keyword>
<feature type="domain" description="AB hydrolase-1" evidence="8">
    <location>
        <begin position="59"/>
        <end position="152"/>
    </location>
</feature>
<proteinExistence type="predicted"/>
<dbReference type="Pfam" id="PF25000">
    <property type="entry name" value="DUF7779"/>
    <property type="match status" value="1"/>
</dbReference>
<dbReference type="Gene3D" id="1.25.40.10">
    <property type="entry name" value="Tetratricopeptide repeat domain"/>
    <property type="match status" value="1"/>
</dbReference>
<dbReference type="GO" id="GO:0005739">
    <property type="term" value="C:mitochondrion"/>
    <property type="evidence" value="ECO:0007669"/>
    <property type="project" value="UniProtKB-SubCell"/>
</dbReference>
<dbReference type="SUPFAM" id="SSF52540">
    <property type="entry name" value="P-loop containing nucleoside triphosphate hydrolases"/>
    <property type="match status" value="1"/>
</dbReference>
<comment type="caution">
    <text evidence="11">The sequence shown here is derived from an EMBL/GenBank/DDBJ whole genome shotgun (WGS) entry which is preliminary data.</text>
</comment>
<dbReference type="PANTHER" id="PTHR48182:SF2">
    <property type="entry name" value="PROTEIN SERAC1"/>
    <property type="match status" value="1"/>
</dbReference>
<dbReference type="GO" id="GO:0005783">
    <property type="term" value="C:endoplasmic reticulum"/>
    <property type="evidence" value="ECO:0007669"/>
    <property type="project" value="UniProtKB-SubCell"/>
</dbReference>
<keyword evidence="6" id="KW-0472">Membrane</keyword>
<evidence type="ECO:0000256" key="7">
    <source>
        <dbReference type="SAM" id="SignalP"/>
    </source>
</evidence>
<evidence type="ECO:0000256" key="5">
    <source>
        <dbReference type="ARBA" id="ARBA00023128"/>
    </source>
</evidence>
<dbReference type="InterPro" id="IPR029058">
    <property type="entry name" value="AB_hydrolase_fold"/>
</dbReference>
<dbReference type="GO" id="GO:0016020">
    <property type="term" value="C:membrane"/>
    <property type="evidence" value="ECO:0007669"/>
    <property type="project" value="UniProtKB-SubCell"/>
</dbReference>
<feature type="chain" id="PRO_5042548967" description="NB-ARC domain-containing protein" evidence="7">
    <location>
        <begin position="26"/>
        <end position="1269"/>
    </location>
</feature>
<evidence type="ECO:0000256" key="2">
    <source>
        <dbReference type="ARBA" id="ARBA00004240"/>
    </source>
</evidence>
<keyword evidence="12" id="KW-1185">Reference proteome</keyword>
<evidence type="ECO:0008006" key="13">
    <source>
        <dbReference type="Google" id="ProtNLM"/>
    </source>
</evidence>
<reference evidence="11" key="1">
    <citation type="submission" date="2023-06" db="EMBL/GenBank/DDBJ databases">
        <title>Genome-scale phylogeny and comparative genomics of the fungal order Sordariales.</title>
        <authorList>
            <consortium name="Lawrence Berkeley National Laboratory"/>
            <person name="Hensen N."/>
            <person name="Bonometti L."/>
            <person name="Westerberg I."/>
            <person name="Brannstrom I.O."/>
            <person name="Guillou S."/>
            <person name="Cros-Aarteil S."/>
            <person name="Calhoun S."/>
            <person name="Haridas S."/>
            <person name="Kuo A."/>
            <person name="Mondo S."/>
            <person name="Pangilinan J."/>
            <person name="Riley R."/>
            <person name="Labutti K."/>
            <person name="Andreopoulos B."/>
            <person name="Lipzen A."/>
            <person name="Chen C."/>
            <person name="Yanf M."/>
            <person name="Daum C."/>
            <person name="Ng V."/>
            <person name="Clum A."/>
            <person name="Steindorff A."/>
            <person name="Ohm R."/>
            <person name="Martin F."/>
            <person name="Silar P."/>
            <person name="Natvig D."/>
            <person name="Lalanne C."/>
            <person name="Gautier V."/>
            <person name="Ament-Velasquez S.L."/>
            <person name="Kruys A."/>
            <person name="Hutchinson M.I."/>
            <person name="Powell A.J."/>
            <person name="Barry K."/>
            <person name="Miller A.N."/>
            <person name="Grigoriev I.V."/>
            <person name="Debuchy R."/>
            <person name="Gladieux P."/>
            <person name="Thoren M.H."/>
            <person name="Johannesson H."/>
        </authorList>
    </citation>
    <scope>NUCLEOTIDE SEQUENCE</scope>
    <source>
        <strain evidence="11">8032-3</strain>
    </source>
</reference>
<evidence type="ECO:0000259" key="10">
    <source>
        <dbReference type="Pfam" id="PF25000"/>
    </source>
</evidence>
<protein>
    <recommendedName>
        <fullName evidence="13">NB-ARC domain-containing protein</fullName>
    </recommendedName>
</protein>
<comment type="subcellular location">
    <subcellularLocation>
        <location evidence="2">Endoplasmic reticulum</location>
    </subcellularLocation>
    <subcellularLocation>
        <location evidence="3">Membrane</location>
    </subcellularLocation>
    <subcellularLocation>
        <location evidence="1">Mitochondrion</location>
    </subcellularLocation>
</comment>
<dbReference type="InterPro" id="IPR041664">
    <property type="entry name" value="AAA_16"/>
</dbReference>